<reference evidence="2 3" key="1">
    <citation type="submission" date="2019-08" db="EMBL/GenBank/DDBJ databases">
        <title>Bradyrhizobium hipponensis sp. nov., a rhizobium isolated from a Lupinus angustifolius root nodule in Tunisia.</title>
        <authorList>
            <person name="Off K."/>
            <person name="Rejili M."/>
            <person name="Mars M."/>
            <person name="Brachmann A."/>
            <person name="Marin M."/>
        </authorList>
    </citation>
    <scope>NUCLEOTIDE SEQUENCE [LARGE SCALE GENOMIC DNA]</scope>
    <source>
        <strain evidence="2 3">CTAW11</strain>
    </source>
</reference>
<name>A0A5S4X1M9_9BRAD</name>
<organism evidence="2 3">
    <name type="scientific">Bradyrhizobium cytisi</name>
    <dbReference type="NCBI Taxonomy" id="515489"/>
    <lineage>
        <taxon>Bacteria</taxon>
        <taxon>Pseudomonadati</taxon>
        <taxon>Pseudomonadota</taxon>
        <taxon>Alphaproteobacteria</taxon>
        <taxon>Hyphomicrobiales</taxon>
        <taxon>Nitrobacteraceae</taxon>
        <taxon>Bradyrhizobium</taxon>
    </lineage>
</organism>
<gene>
    <name evidence="2" type="ORF">FXB38_06735</name>
</gene>
<proteinExistence type="predicted"/>
<evidence type="ECO:0000256" key="1">
    <source>
        <dbReference type="SAM" id="MobiDB-lite"/>
    </source>
</evidence>
<dbReference type="OrthoDB" id="7375329at2"/>
<dbReference type="EMBL" id="VSSR01000011">
    <property type="protein sequence ID" value="TYL86930.1"/>
    <property type="molecule type" value="Genomic_DNA"/>
</dbReference>
<accession>A0A5S4X1M9</accession>
<feature type="region of interest" description="Disordered" evidence="1">
    <location>
        <begin position="237"/>
        <end position="265"/>
    </location>
</feature>
<dbReference type="AlphaFoldDB" id="A0A5S4X1M9"/>
<evidence type="ECO:0000313" key="2">
    <source>
        <dbReference type="EMBL" id="TYL86930.1"/>
    </source>
</evidence>
<protein>
    <submittedName>
        <fullName evidence="2">Uncharacterized protein</fullName>
    </submittedName>
</protein>
<evidence type="ECO:0000313" key="3">
    <source>
        <dbReference type="Proteomes" id="UP000324853"/>
    </source>
</evidence>
<sequence>MLTAHVALVSEESKIKPAELAKVAGALSKQVSRDFGPIWKINADVAAYEHLEDVPLDYWPIIIKDDIGDPSAAGYHEDKHGQPFSLVMYDRSWSLTASHECLEMLADPFGRRTVAGESPVKSQGRVNFLVEVCDPCEAADCAYTINGIQVSDFYTPNYFDPMPAAGVRYSYTGSLKEPRQVLKDGYLSWYVPSTKTWWQRNWFGGAKAADGPIEGLKLTGTNVRAAIDRCTEASRAKALDKGSPSAKQSMRALKGKPAKDDPFTSRAAALREAIKAVSGS</sequence>
<dbReference type="RefSeq" id="WP_148749968.1">
    <property type="nucleotide sequence ID" value="NZ_VSSR01000011.1"/>
</dbReference>
<dbReference type="Proteomes" id="UP000324853">
    <property type="component" value="Unassembled WGS sequence"/>
</dbReference>
<comment type="caution">
    <text evidence="2">The sequence shown here is derived from an EMBL/GenBank/DDBJ whole genome shotgun (WGS) entry which is preliminary data.</text>
</comment>
<keyword evidence="3" id="KW-1185">Reference proteome</keyword>